<feature type="compositionally biased region" description="Low complexity" evidence="1">
    <location>
        <begin position="67"/>
        <end position="87"/>
    </location>
</feature>
<sequence length="1044" mass="112602">MLLARTRLGWLLSLSVMGASQFAVGCGSGDGGGPTGAVDEIDNGFESDDPSGQSAATRGGATGAAGGDTAAPPNASAGASNDPSDAARTVEEADIIKQDGNRLYALSRYGGLAVVDITDPDHMKVLGRKRTEGMPFEMYVRNGRAYVMLNDFGRYVVADGNPYGQWVQSSEIVALDVTNPAAISEFAHYDVPGSIADSRAVGDALYLVTYENGYCWSCSTKPSTVVTSFNIAGAGIGRVDQLAFSSPNANYSSWKRSVTATNQRLYIAGPEWNWTQGSANGQSVIQVVDITDPGGHLVKGADVPVAGQINSRWQMDEFNGVLRVVSQFGNGWWGPNNSVNPLVQTFTVNSASSITPLGRTELHLPKPESLRSVRFDGTRGYAITAEQKDPLFTIDLADPAHPVQAGELVMPGWVLHMEPRGDRLIGFGYDDTAASQANLAVSLFDVTDLTKPTMLERVSFGAGWGSFAEDQDRIHKSVSVLDGDGLILVPFASYGRWDGNNCAQPASGIQLIDYSHDHLTKRGLAPQYGLPRRAFLANGRMLAVSDRNVTSFDITARDNPVKKNELDMSNPAYRTVEVGNSIASISSDWWSGEVMLSLTPKANADDSDTSGKVSLASLATPGSWMCNGSGWTSWYQARLFANGNTVYLSVPVYTYEGNTRGGKIVIAAIDVSNPAQPVIVGKSEMVLTSHDTSGGYYGWYGEGFWDDYAFYSYYGGMSGSLVGTGEAIVQLGSKLAFIEVDNEWIPSPGPKGTTYSVKVHRKLHVADFANMTAPVVHAPIELADSLGSSPLHVIDGVVMTSRWNQSSKNPDKVRFFVDRIDLNGSAPVQLSSINTPGSLVLTDQPSHRMVTTDYKATRTKTPDWQSCQTVLGWRAYFDYSTNDCILVDRSLKLSDIQNTKVTLRQTFNPPSQNFGGVRIADDRIYVTRYARYDYSKSYASSDGTYLPPPILEDGGLWAIGGIRAGQLSIVSQMTGDAQWPLAANGTKIALYTQGGLAIYDTATPVPTKLSEQNLRGWGYTSYVLLGQDRAICSLGEWGLQTVHF</sequence>
<protein>
    <submittedName>
        <fullName evidence="3">Uncharacterized protein</fullName>
    </submittedName>
</protein>
<gene>
    <name evidence="3" type="ORF">AKJ09_04856</name>
</gene>
<feature type="signal peptide" evidence="2">
    <location>
        <begin position="1"/>
        <end position="25"/>
    </location>
</feature>
<evidence type="ECO:0000256" key="1">
    <source>
        <dbReference type="SAM" id="MobiDB-lite"/>
    </source>
</evidence>
<evidence type="ECO:0000256" key="2">
    <source>
        <dbReference type="SAM" id="SignalP"/>
    </source>
</evidence>
<keyword evidence="2" id="KW-0732">Signal</keyword>
<evidence type="ECO:0000313" key="3">
    <source>
        <dbReference type="EMBL" id="AKU98192.1"/>
    </source>
</evidence>
<name>A0A0K1PXE8_9BACT</name>
<feature type="chain" id="PRO_5005466537" evidence="2">
    <location>
        <begin position="26"/>
        <end position="1044"/>
    </location>
</feature>
<dbReference type="InterPro" id="IPR013211">
    <property type="entry name" value="LVIVD"/>
</dbReference>
<feature type="region of interest" description="Disordered" evidence="1">
    <location>
        <begin position="29"/>
        <end position="89"/>
    </location>
</feature>
<accession>A0A0K1PXE8</accession>
<dbReference type="Proteomes" id="UP000064967">
    <property type="component" value="Chromosome"/>
</dbReference>
<feature type="compositionally biased region" description="Acidic residues" evidence="1">
    <location>
        <begin position="39"/>
        <end position="49"/>
    </location>
</feature>
<dbReference type="InterPro" id="IPR019198">
    <property type="entry name" value="Beta_propeller_containing"/>
</dbReference>
<dbReference type="EMBL" id="CP012333">
    <property type="protein sequence ID" value="AKU98192.1"/>
    <property type="molecule type" value="Genomic_DNA"/>
</dbReference>
<dbReference type="PROSITE" id="PS51257">
    <property type="entry name" value="PROKAR_LIPOPROTEIN"/>
    <property type="match status" value="1"/>
</dbReference>
<dbReference type="STRING" id="1391654.AKJ09_04856"/>
<reference evidence="3 4" key="1">
    <citation type="submission" date="2015-08" db="EMBL/GenBank/DDBJ databases">
        <authorList>
            <person name="Babu N.S."/>
            <person name="Beckwith C.J."/>
            <person name="Beseler K.G."/>
            <person name="Brison A."/>
            <person name="Carone J.V."/>
            <person name="Caskin T.P."/>
            <person name="Diamond M."/>
            <person name="Durham M.E."/>
            <person name="Foxe J.M."/>
            <person name="Go M."/>
            <person name="Henderson B.A."/>
            <person name="Jones I.B."/>
            <person name="McGettigan J.A."/>
            <person name="Micheletti S.J."/>
            <person name="Nasrallah M.E."/>
            <person name="Ortiz D."/>
            <person name="Piller C.R."/>
            <person name="Privatt S.R."/>
            <person name="Schneider S.L."/>
            <person name="Sharp S."/>
            <person name="Smith T.C."/>
            <person name="Stanton J.D."/>
            <person name="Ullery H.E."/>
            <person name="Wilson R.J."/>
            <person name="Serrano M.G."/>
            <person name="Buck G."/>
            <person name="Lee V."/>
            <person name="Wang Y."/>
            <person name="Carvalho R."/>
            <person name="Voegtly L."/>
            <person name="Shi R."/>
            <person name="Duckworth R."/>
            <person name="Johnson A."/>
            <person name="Loviza R."/>
            <person name="Walstead R."/>
            <person name="Shah Z."/>
            <person name="Kiflezghi M."/>
            <person name="Wade K."/>
            <person name="Ball S.L."/>
            <person name="Bradley K.W."/>
            <person name="Asai D.J."/>
            <person name="Bowman C.A."/>
            <person name="Russell D.A."/>
            <person name="Pope W.H."/>
            <person name="Jacobs-Sera D."/>
            <person name="Hendrix R.W."/>
            <person name="Hatfull G.F."/>
        </authorList>
    </citation>
    <scope>NUCLEOTIDE SEQUENCE [LARGE SCALE GENOMIC DNA]</scope>
    <source>
        <strain evidence="3 4">DSM 27648</strain>
    </source>
</reference>
<dbReference type="Pfam" id="PF09826">
    <property type="entry name" value="Beta_propel"/>
    <property type="match status" value="2"/>
</dbReference>
<organism evidence="3 4">
    <name type="scientific">Labilithrix luteola</name>
    <dbReference type="NCBI Taxonomy" id="1391654"/>
    <lineage>
        <taxon>Bacteria</taxon>
        <taxon>Pseudomonadati</taxon>
        <taxon>Myxococcota</taxon>
        <taxon>Polyangia</taxon>
        <taxon>Polyangiales</taxon>
        <taxon>Labilitrichaceae</taxon>
        <taxon>Labilithrix</taxon>
    </lineage>
</organism>
<dbReference type="AlphaFoldDB" id="A0A0K1PXE8"/>
<proteinExistence type="predicted"/>
<dbReference type="KEGG" id="llu:AKJ09_04856"/>
<dbReference type="Pfam" id="PF08309">
    <property type="entry name" value="LVIVD"/>
    <property type="match status" value="1"/>
</dbReference>
<evidence type="ECO:0000313" key="4">
    <source>
        <dbReference type="Proteomes" id="UP000064967"/>
    </source>
</evidence>
<keyword evidence="4" id="KW-1185">Reference proteome</keyword>